<evidence type="ECO:0000259" key="9">
    <source>
        <dbReference type="PROSITE" id="PS00260"/>
    </source>
</evidence>
<dbReference type="OrthoDB" id="9931004at2759"/>
<dbReference type="GO" id="GO:0032880">
    <property type="term" value="P:regulation of protein localization"/>
    <property type="evidence" value="ECO:0007669"/>
    <property type="project" value="TreeGrafter"/>
</dbReference>
<evidence type="ECO:0000256" key="4">
    <source>
        <dbReference type="ARBA" id="ARBA00037623"/>
    </source>
</evidence>
<feature type="domain" description="Glucagon / GIP / secretin / VIP family" evidence="9">
    <location>
        <begin position="71"/>
        <end position="93"/>
    </location>
</feature>
<dbReference type="GO" id="GO:0007189">
    <property type="term" value="P:adenylate cyclase-activating G protein-coupled receptor signaling pathway"/>
    <property type="evidence" value="ECO:0007669"/>
    <property type="project" value="TreeGrafter"/>
</dbReference>
<accession>A0A401RZ14</accession>
<dbReference type="OMA" id="VMCSISS"/>
<dbReference type="PROSITE" id="PS00260">
    <property type="entry name" value="GLUCAGON"/>
    <property type="match status" value="1"/>
</dbReference>
<feature type="chain" id="PRO_5019063782" description="Somatoliberin" evidence="8">
    <location>
        <begin position="20"/>
        <end position="175"/>
    </location>
</feature>
<evidence type="ECO:0000313" key="11">
    <source>
        <dbReference type="Proteomes" id="UP000287033"/>
    </source>
</evidence>
<dbReference type="SMART" id="SM00070">
    <property type="entry name" value="GLUCA"/>
    <property type="match status" value="2"/>
</dbReference>
<evidence type="ECO:0000256" key="5">
    <source>
        <dbReference type="ARBA" id="ARBA00040782"/>
    </source>
</evidence>
<comment type="subcellular location">
    <subcellularLocation>
        <location evidence="1">Secreted</location>
    </subcellularLocation>
</comment>
<dbReference type="GO" id="GO:0016608">
    <property type="term" value="F:growth hormone-releasing hormone activity"/>
    <property type="evidence" value="ECO:0007669"/>
    <property type="project" value="TreeGrafter"/>
</dbReference>
<dbReference type="PANTHER" id="PTHR11213:SF6">
    <property type="entry name" value="SOMATOLIBERIN"/>
    <property type="match status" value="1"/>
</dbReference>
<dbReference type="Pfam" id="PF00123">
    <property type="entry name" value="Hormone_2"/>
    <property type="match status" value="1"/>
</dbReference>
<dbReference type="InterPro" id="IPR046963">
    <property type="entry name" value="VIP/GHRH-like"/>
</dbReference>
<evidence type="ECO:0000256" key="7">
    <source>
        <dbReference type="ARBA" id="ARBA00042164"/>
    </source>
</evidence>
<gene>
    <name evidence="10" type="ORF">chiPu_2000019</name>
</gene>
<dbReference type="STRING" id="137246.A0A401RZ14"/>
<reference evidence="10 11" key="1">
    <citation type="journal article" date="2018" name="Nat. Ecol. Evol.">
        <title>Shark genomes provide insights into elasmobranch evolution and the origin of vertebrates.</title>
        <authorList>
            <person name="Hara Y"/>
            <person name="Yamaguchi K"/>
            <person name="Onimaru K"/>
            <person name="Kadota M"/>
            <person name="Koyanagi M"/>
            <person name="Keeley SD"/>
            <person name="Tatsumi K"/>
            <person name="Tanaka K"/>
            <person name="Motone F"/>
            <person name="Kageyama Y"/>
            <person name="Nozu R"/>
            <person name="Adachi N"/>
            <person name="Nishimura O"/>
            <person name="Nakagawa R"/>
            <person name="Tanegashima C"/>
            <person name="Kiyatake I"/>
            <person name="Matsumoto R"/>
            <person name="Murakumo K"/>
            <person name="Nishida K"/>
            <person name="Terakita A"/>
            <person name="Kuratani S"/>
            <person name="Sato K"/>
            <person name="Hyodo S Kuraku.S."/>
        </authorList>
    </citation>
    <scope>NUCLEOTIDE SEQUENCE [LARGE SCALE GENOMIC DNA]</scope>
</reference>
<evidence type="ECO:0000313" key="10">
    <source>
        <dbReference type="EMBL" id="GCC23338.1"/>
    </source>
</evidence>
<dbReference type="GO" id="GO:0005184">
    <property type="term" value="F:neuropeptide hormone activity"/>
    <property type="evidence" value="ECO:0007669"/>
    <property type="project" value="InterPro"/>
</dbReference>
<evidence type="ECO:0000256" key="8">
    <source>
        <dbReference type="SAM" id="SignalP"/>
    </source>
</evidence>
<protein>
    <recommendedName>
        <fullName evidence="5">Somatoliberin</fullName>
    </recommendedName>
    <alternativeName>
        <fullName evidence="7">Growth hormone-releasing factor</fullName>
    </alternativeName>
    <alternativeName>
        <fullName evidence="6">Growth hormone-releasing hormone</fullName>
    </alternativeName>
</protein>
<comment type="caution">
    <text evidence="10">The sequence shown here is derived from an EMBL/GenBank/DDBJ whole genome shotgun (WGS) entry which is preliminary data.</text>
</comment>
<dbReference type="GO" id="GO:0005615">
    <property type="term" value="C:extracellular space"/>
    <property type="evidence" value="ECO:0007669"/>
    <property type="project" value="TreeGrafter"/>
</dbReference>
<evidence type="ECO:0000256" key="3">
    <source>
        <dbReference type="ARBA" id="ARBA00022525"/>
    </source>
</evidence>
<feature type="signal peptide" evidence="8">
    <location>
        <begin position="1"/>
        <end position="19"/>
    </location>
</feature>
<evidence type="ECO:0000256" key="1">
    <source>
        <dbReference type="ARBA" id="ARBA00004613"/>
    </source>
</evidence>
<evidence type="ECO:0000256" key="6">
    <source>
        <dbReference type="ARBA" id="ARBA00041953"/>
    </source>
</evidence>
<dbReference type="PANTHER" id="PTHR11213">
    <property type="entry name" value="GLUCAGON-FAMILY NEUROPEPTIDE"/>
    <property type="match status" value="1"/>
</dbReference>
<keyword evidence="3" id="KW-0964">Secreted</keyword>
<dbReference type="GO" id="GO:0043195">
    <property type="term" value="C:terminal bouton"/>
    <property type="evidence" value="ECO:0007669"/>
    <property type="project" value="TreeGrafter"/>
</dbReference>
<dbReference type="InterPro" id="IPR000532">
    <property type="entry name" value="Glucagon_GIP_secretin_VIP"/>
</dbReference>
<dbReference type="EMBL" id="BEZZ01000026">
    <property type="protein sequence ID" value="GCC23338.1"/>
    <property type="molecule type" value="Genomic_DNA"/>
</dbReference>
<name>A0A401RZ14_CHIPU</name>
<keyword evidence="8" id="KW-0732">Signal</keyword>
<keyword evidence="11" id="KW-1185">Reference proteome</keyword>
<organism evidence="10 11">
    <name type="scientific">Chiloscyllium punctatum</name>
    <name type="common">Brownbanded bambooshark</name>
    <name type="synonym">Hemiscyllium punctatum</name>
    <dbReference type="NCBI Taxonomy" id="137246"/>
    <lineage>
        <taxon>Eukaryota</taxon>
        <taxon>Metazoa</taxon>
        <taxon>Chordata</taxon>
        <taxon>Craniata</taxon>
        <taxon>Vertebrata</taxon>
        <taxon>Chondrichthyes</taxon>
        <taxon>Elasmobranchii</taxon>
        <taxon>Galeomorphii</taxon>
        <taxon>Galeoidea</taxon>
        <taxon>Orectolobiformes</taxon>
        <taxon>Hemiscylliidae</taxon>
        <taxon>Chiloscyllium</taxon>
    </lineage>
</organism>
<proteinExistence type="inferred from homology"/>
<dbReference type="GO" id="GO:0043204">
    <property type="term" value="C:perikaryon"/>
    <property type="evidence" value="ECO:0007669"/>
    <property type="project" value="TreeGrafter"/>
</dbReference>
<dbReference type="AlphaFoldDB" id="A0A401RZ14"/>
<sequence length="175" mass="20002">MLDKASLLVFYCLTVHTMCSPIYPARRFENSSTLGGTLSTPAEQRDIAQARRLYEDDESALDSTGKRTERHADAIFTNTYRKVLGQMSARKLLQTIMGKRLGDSSLEEEPELLSKRNSDIFTDTYARYQRQMAIRKYLAEILGNQRRENINIRQLPEDFSAALEAYYGSKSSNDN</sequence>
<dbReference type="GO" id="GO:0051428">
    <property type="term" value="F:peptide hormone receptor binding"/>
    <property type="evidence" value="ECO:0007669"/>
    <property type="project" value="TreeGrafter"/>
</dbReference>
<evidence type="ECO:0000256" key="2">
    <source>
        <dbReference type="ARBA" id="ARBA00008369"/>
    </source>
</evidence>
<dbReference type="GO" id="GO:0030252">
    <property type="term" value="P:growth hormone secretion"/>
    <property type="evidence" value="ECO:0007669"/>
    <property type="project" value="TreeGrafter"/>
</dbReference>
<comment type="function">
    <text evidence="4">GRF is released by the hypothalamus and acts on the adenohypophyse to stimulate the secretion of growth hormone.</text>
</comment>
<comment type="similarity">
    <text evidence="2">Belongs to the glucagon family.</text>
</comment>
<dbReference type="Proteomes" id="UP000287033">
    <property type="component" value="Unassembled WGS sequence"/>
</dbReference>
<dbReference type="GO" id="GO:0031770">
    <property type="term" value="F:growth hormone-releasing hormone receptor binding"/>
    <property type="evidence" value="ECO:0007669"/>
    <property type="project" value="TreeGrafter"/>
</dbReference>